<feature type="binding site" evidence="16">
    <location>
        <position position="177"/>
    </location>
    <ligand>
        <name>substrate</name>
    </ligand>
</feature>
<evidence type="ECO:0000313" key="18">
    <source>
        <dbReference type="Proteomes" id="UP000288395"/>
    </source>
</evidence>
<comment type="catalytic activity">
    <reaction evidence="1 16">
        <text>(R)-pantothenate + ATP = (R)-4'-phosphopantothenate + ADP + H(+)</text>
        <dbReference type="Rhea" id="RHEA:16373"/>
        <dbReference type="ChEBI" id="CHEBI:10986"/>
        <dbReference type="ChEBI" id="CHEBI:15378"/>
        <dbReference type="ChEBI" id="CHEBI:29032"/>
        <dbReference type="ChEBI" id="CHEBI:30616"/>
        <dbReference type="ChEBI" id="CHEBI:456216"/>
        <dbReference type="EC" id="2.7.1.33"/>
    </reaction>
</comment>
<comment type="similarity">
    <text evidence="14 16">Belongs to the type III pantothenate kinase family.</text>
</comment>
<evidence type="ECO:0000256" key="1">
    <source>
        <dbReference type="ARBA" id="ARBA00001206"/>
    </source>
</evidence>
<organism evidence="17 18">
    <name type="scientific">Aliidiomarina iranensis</name>
    <dbReference type="NCBI Taxonomy" id="1434071"/>
    <lineage>
        <taxon>Bacteria</taxon>
        <taxon>Pseudomonadati</taxon>
        <taxon>Pseudomonadota</taxon>
        <taxon>Gammaproteobacteria</taxon>
        <taxon>Alteromonadales</taxon>
        <taxon>Idiomarinaceae</taxon>
        <taxon>Aliidiomarina</taxon>
    </lineage>
</organism>
<gene>
    <name evidence="16" type="primary">coaX</name>
    <name evidence="17" type="ORF">CWE08_08435</name>
</gene>
<dbReference type="InterPro" id="IPR004619">
    <property type="entry name" value="Type_III_PanK"/>
</dbReference>
<evidence type="ECO:0000256" key="13">
    <source>
        <dbReference type="ARBA" id="ARBA00022993"/>
    </source>
</evidence>
<dbReference type="AlphaFoldDB" id="A0A432VTY7"/>
<feature type="binding site" evidence="16">
    <location>
        <position position="126"/>
    </location>
    <ligand>
        <name>ATP</name>
        <dbReference type="ChEBI" id="CHEBI:30616"/>
    </ligand>
</feature>
<evidence type="ECO:0000256" key="10">
    <source>
        <dbReference type="ARBA" id="ARBA00022777"/>
    </source>
</evidence>
<dbReference type="UniPathway" id="UPA00241">
    <property type="reaction ID" value="UER00352"/>
</dbReference>
<dbReference type="EMBL" id="PIPJ01000006">
    <property type="protein sequence ID" value="RUO19937.1"/>
    <property type="molecule type" value="Genomic_DNA"/>
</dbReference>
<keyword evidence="12 16" id="KW-0630">Potassium</keyword>
<keyword evidence="8 16" id="KW-0808">Transferase</keyword>
<evidence type="ECO:0000256" key="2">
    <source>
        <dbReference type="ARBA" id="ARBA00001958"/>
    </source>
</evidence>
<dbReference type="GO" id="GO:0005737">
    <property type="term" value="C:cytoplasm"/>
    <property type="evidence" value="ECO:0007669"/>
    <property type="project" value="UniProtKB-SubCell"/>
</dbReference>
<comment type="pathway">
    <text evidence="4 16">Cofactor biosynthesis; coenzyme A biosynthesis; CoA from (R)-pantothenate: step 1/5.</text>
</comment>
<feature type="binding site" evidence="16">
    <location>
        <position position="95"/>
    </location>
    <ligand>
        <name>substrate</name>
    </ligand>
</feature>
<evidence type="ECO:0000256" key="14">
    <source>
        <dbReference type="ARBA" id="ARBA00038036"/>
    </source>
</evidence>
<dbReference type="HAMAP" id="MF_01274">
    <property type="entry name" value="Pantothen_kinase_3"/>
    <property type="match status" value="1"/>
</dbReference>
<dbReference type="GO" id="GO:0004594">
    <property type="term" value="F:pantothenate kinase activity"/>
    <property type="evidence" value="ECO:0007669"/>
    <property type="project" value="UniProtKB-UniRule"/>
</dbReference>
<evidence type="ECO:0000256" key="4">
    <source>
        <dbReference type="ARBA" id="ARBA00005225"/>
    </source>
</evidence>
<feature type="binding site" evidence="16">
    <location>
        <begin position="14"/>
        <end position="21"/>
    </location>
    <ligand>
        <name>ATP</name>
        <dbReference type="ChEBI" id="CHEBI:30616"/>
    </ligand>
</feature>
<evidence type="ECO:0000256" key="3">
    <source>
        <dbReference type="ARBA" id="ARBA00004496"/>
    </source>
</evidence>
<dbReference type="SUPFAM" id="SSF53067">
    <property type="entry name" value="Actin-like ATPase domain"/>
    <property type="match status" value="2"/>
</dbReference>
<dbReference type="EC" id="2.7.1.33" evidence="6 16"/>
<evidence type="ECO:0000256" key="12">
    <source>
        <dbReference type="ARBA" id="ARBA00022958"/>
    </source>
</evidence>
<comment type="subcellular location">
    <subcellularLocation>
        <location evidence="3 16">Cytoplasm</location>
    </subcellularLocation>
</comment>
<sequence length="271" mass="29929">MLEGKLVSATLLLEIGNTAWKLARYHQYQTPEFLSKGYGIDDLFNEFEKLEFDELAMANVGPEEHFERIKLYAETANKVLFEARTSSGFGIQHCYSREASLGVDRWLTLLLAKSEQTAAIIIDAGTAITLDVIDEKGQHLGGWIAPGMHLMQEALVRKSTRLRVSDETPTELLGSSTENAIHLGCKASLNGFVEQALVAAQVRLTQAGEANTPKVWLTGGDVPYLGNPLLPDDNDTNSAFLERLKSIEQRPNLVLEGLAVWYQQVNKIKAG</sequence>
<dbReference type="PANTHER" id="PTHR34265:SF1">
    <property type="entry name" value="TYPE III PANTOTHENATE KINASE"/>
    <property type="match status" value="1"/>
</dbReference>
<comment type="cofactor">
    <cofactor evidence="16">
        <name>NH4(+)</name>
        <dbReference type="ChEBI" id="CHEBI:28938"/>
    </cofactor>
    <cofactor evidence="16">
        <name>K(+)</name>
        <dbReference type="ChEBI" id="CHEBI:29103"/>
    </cofactor>
    <text evidence="16">A monovalent cation. Ammonium or potassium.</text>
</comment>
<protein>
    <recommendedName>
        <fullName evidence="15 16">Type III pantothenate kinase</fullName>
        <ecNumber evidence="6 16">2.7.1.33</ecNumber>
    </recommendedName>
    <alternativeName>
        <fullName evidence="16">PanK-III</fullName>
    </alternativeName>
    <alternativeName>
        <fullName evidence="16">Pantothenic acid kinase</fullName>
    </alternativeName>
</protein>
<evidence type="ECO:0000256" key="9">
    <source>
        <dbReference type="ARBA" id="ARBA00022741"/>
    </source>
</evidence>
<evidence type="ECO:0000313" key="17">
    <source>
        <dbReference type="EMBL" id="RUO19937.1"/>
    </source>
</evidence>
<keyword evidence="18" id="KW-1185">Reference proteome</keyword>
<dbReference type="GO" id="GO:0046872">
    <property type="term" value="F:metal ion binding"/>
    <property type="evidence" value="ECO:0007669"/>
    <property type="project" value="UniProtKB-KW"/>
</dbReference>
<evidence type="ECO:0000256" key="7">
    <source>
        <dbReference type="ARBA" id="ARBA00022490"/>
    </source>
</evidence>
<keyword evidence="9 16" id="KW-0547">Nucleotide-binding</keyword>
<evidence type="ECO:0000256" key="8">
    <source>
        <dbReference type="ARBA" id="ARBA00022679"/>
    </source>
</evidence>
<dbReference type="NCBIfam" id="TIGR00671">
    <property type="entry name" value="baf"/>
    <property type="match status" value="1"/>
</dbReference>
<dbReference type="CDD" id="cd24015">
    <property type="entry name" value="ASKHA_NBD_PanK-III"/>
    <property type="match status" value="1"/>
</dbReference>
<dbReference type="Gene3D" id="3.30.420.40">
    <property type="match status" value="1"/>
</dbReference>
<evidence type="ECO:0000256" key="15">
    <source>
        <dbReference type="ARBA" id="ARBA00040883"/>
    </source>
</evidence>
<evidence type="ECO:0000256" key="5">
    <source>
        <dbReference type="ARBA" id="ARBA00011738"/>
    </source>
</evidence>
<proteinExistence type="inferred from homology"/>
<evidence type="ECO:0000256" key="16">
    <source>
        <dbReference type="HAMAP-Rule" id="MF_01274"/>
    </source>
</evidence>
<keyword evidence="11 16" id="KW-0067">ATP-binding</keyword>
<name>A0A432VTY7_9GAMM</name>
<evidence type="ECO:0000256" key="6">
    <source>
        <dbReference type="ARBA" id="ARBA00012102"/>
    </source>
</evidence>
<comment type="caution">
    <text evidence="17">The sequence shown here is derived from an EMBL/GenBank/DDBJ whole genome shotgun (WGS) entry which is preliminary data.</text>
</comment>
<comment type="subunit">
    <text evidence="5 16">Homodimer.</text>
</comment>
<dbReference type="GO" id="GO:0015937">
    <property type="term" value="P:coenzyme A biosynthetic process"/>
    <property type="evidence" value="ECO:0007669"/>
    <property type="project" value="UniProtKB-UniRule"/>
</dbReference>
<feature type="binding site" evidence="16">
    <location>
        <begin position="102"/>
        <end position="105"/>
    </location>
    <ligand>
        <name>substrate</name>
    </ligand>
</feature>
<comment type="cofactor">
    <cofactor evidence="2">
        <name>K(+)</name>
        <dbReference type="ChEBI" id="CHEBI:29103"/>
    </cofactor>
</comment>
<keyword evidence="13 16" id="KW-0173">Coenzyme A biosynthesis</keyword>
<dbReference type="GO" id="GO:0005524">
    <property type="term" value="F:ATP binding"/>
    <property type="evidence" value="ECO:0007669"/>
    <property type="project" value="UniProtKB-UniRule"/>
</dbReference>
<dbReference type="Proteomes" id="UP000288395">
    <property type="component" value="Unassembled WGS sequence"/>
</dbReference>
<evidence type="ECO:0000256" key="11">
    <source>
        <dbReference type="ARBA" id="ARBA00022840"/>
    </source>
</evidence>
<comment type="function">
    <text evidence="16">Catalyzes the phosphorylation of pantothenate (Pan), the first step in CoA biosynthesis.</text>
</comment>
<dbReference type="InterPro" id="IPR043129">
    <property type="entry name" value="ATPase_NBD"/>
</dbReference>
<dbReference type="Pfam" id="PF03309">
    <property type="entry name" value="Pan_kinase"/>
    <property type="match status" value="1"/>
</dbReference>
<reference evidence="18" key="1">
    <citation type="journal article" date="2018" name="Front. Microbiol.">
        <title>Genome-Based Analysis Reveals the Taxonomy and Diversity of the Family Idiomarinaceae.</title>
        <authorList>
            <person name="Liu Y."/>
            <person name="Lai Q."/>
            <person name="Shao Z."/>
        </authorList>
    </citation>
    <scope>NUCLEOTIDE SEQUENCE [LARGE SCALE GENOMIC DNA]</scope>
    <source>
        <strain evidence="18">GBPy7</strain>
    </source>
</reference>
<feature type="active site" description="Proton acceptor" evidence="16">
    <location>
        <position position="104"/>
    </location>
</feature>
<feature type="binding site" evidence="16">
    <location>
        <position position="123"/>
    </location>
    <ligand>
        <name>K(+)</name>
        <dbReference type="ChEBI" id="CHEBI:29103"/>
    </ligand>
</feature>
<keyword evidence="16" id="KW-0479">Metal-binding</keyword>
<accession>A0A432VTY7</accession>
<keyword evidence="10 16" id="KW-0418">Kinase</keyword>
<keyword evidence="7 16" id="KW-0963">Cytoplasm</keyword>
<dbReference type="PANTHER" id="PTHR34265">
    <property type="entry name" value="TYPE III PANTOTHENATE KINASE"/>
    <property type="match status" value="1"/>
</dbReference>